<feature type="region of interest" description="Disordered" evidence="1">
    <location>
        <begin position="912"/>
        <end position="932"/>
    </location>
</feature>
<keyword evidence="3" id="KW-1185">Reference proteome</keyword>
<organism evidence="2 3">
    <name type="scientific">Vibrio ruber (strain DSM 16370 / JCM 11486 / BCRC 17186 / CECT 7878 / LMG 23124 / VR1)</name>
    <dbReference type="NCBI Taxonomy" id="1123498"/>
    <lineage>
        <taxon>Bacteria</taxon>
        <taxon>Pseudomonadati</taxon>
        <taxon>Pseudomonadota</taxon>
        <taxon>Gammaproteobacteria</taxon>
        <taxon>Vibrionales</taxon>
        <taxon>Vibrionaceae</taxon>
        <taxon>Vibrio</taxon>
    </lineage>
</organism>
<name>A0A1R4LED6_VIBR1</name>
<dbReference type="OrthoDB" id="6091628at2"/>
<dbReference type="STRING" id="1123498.VR7878_00990"/>
<dbReference type="Proteomes" id="UP000188276">
    <property type="component" value="Unassembled WGS sequence"/>
</dbReference>
<evidence type="ECO:0000313" key="2">
    <source>
        <dbReference type="EMBL" id="SJN54918.1"/>
    </source>
</evidence>
<dbReference type="RefSeq" id="WP_077333968.1">
    <property type="nucleotide sequence ID" value="NZ_FULE01000014.1"/>
</dbReference>
<protein>
    <submittedName>
        <fullName evidence="2">Uncharacterized protein</fullName>
    </submittedName>
</protein>
<evidence type="ECO:0000256" key="1">
    <source>
        <dbReference type="SAM" id="MobiDB-lite"/>
    </source>
</evidence>
<evidence type="ECO:0000313" key="3">
    <source>
        <dbReference type="Proteomes" id="UP000188276"/>
    </source>
</evidence>
<sequence>MSNLSPVWNGPSVLVPLPTDVLLIGQGDVNAASTWADLKNNYYAMWSFGTSAQPAPFADASCPPVGAHLMWTLPNSLRQGTQQVKAGAPVDFPSAPNRWLITRLSVNADAQSLSAVPTVVQGDSLTAVSGDLSDINQYPYYQDTNLGVREIGMQVALADFDGENNGTVDLQAIGPGDVTWSVAYDNVRNVFALHDVLPDETQTYLYSVIGWYADPSSDPLFDLPATSGTDWLSMLEQQFQWTCEDVDQAEQDWLDWQTLFGLSEDWNPDALNLAPQAKAMIEAWHTWQQANGRHGDAPDFPTQSVYHSMVATVQWRGVHTSYGTGAPIGGDGQKKLPSITIANTPESALSTYMATQAATVAGSGITPEDIPGLALTLEAFQRGLLFDMQTDPQWAENMIHNAKFDKQYRGQTWVVARPTQSGIGTASEPSYAGQQSVALSDSQTQLLIQLNQQQDRLNTLSQAMASRRQELYALAMKQEFLTYNRRTISPEAYETLSQKVTQSIEAISGELTANETQLSQEQMNVQQLSAELTTSVGDQYELKAVDLDPIASPADPVVLLSGAEMDTKILPPSYNRSDSGQSDLLPVRVTGQTVTAILVTFQAVQDAAIQITWQDVLNQVTLPGWNAIPKEVLNLWVEMLLLDTSFAPILAHIYFEKAGKPPQDDQLATLIEKIQMQQTVCWTQFEHQPPTEALTQACGFEGLLPDPIGVAYRPDRNPWTPIYMDWQVRWIPDTQTGADALQHWQLGDHDYQWTGSTLEPNTGILFEGRATLNLKTTYNMQAQFAAFQADSNYDQLPAFIVQNLTWVSNNIQYMDLVTQSMSGLTEQLNTLLATMKNTPEDAAISKLLDGTAYFAPQTGTTTQTSVPDFPVRAGHFQVMDLRLIDSFGQVLPGKSSLLSDHDPINDITWSDSMQTNSPNYRGETSTYGQLPPRFSQNAMMFTRLLQRDDDTIASNSSDSTSPICGWVMANHLDDALMVFDASGQSLGEVIKIRRETQEQAESSLTIRWDAAPGTNAQLGADPVIGNVHLQAMINALLKTGVTESGVQSYADLMSAIDTSLWLNNLLTANQGNLAILLGRPLAVVRAEVVLDLAGDPAFSQGWYQTGAHYNDDGTFKLTQPPFVATDFQVRIGDSQLNKNGVMGYFVADDYDTFYAVYGNNSQTQVLQQQLRQSRVMPKAEQMKAMVSVPTTPSSGYVMTDHVVSLSVQQQTVKLTLLMDPFGDLTLTPGSLPGSSVTLPTGPVTQAMDNLSATFRTGPLLLDPQQIQMPTPSEVRGNWSWVARQDVTNWQPNQAITNSVPQASLNPTPLNLIEGWLRLANFKQKS</sequence>
<dbReference type="EMBL" id="FULE01000014">
    <property type="protein sequence ID" value="SJN54918.1"/>
    <property type="molecule type" value="Genomic_DNA"/>
</dbReference>
<gene>
    <name evidence="2" type="ORF">VR7878_00990</name>
</gene>
<accession>A0A1R4LED6</accession>
<reference evidence="3" key="1">
    <citation type="submission" date="2017-02" db="EMBL/GenBank/DDBJ databases">
        <authorList>
            <person name="Rodrigo-Torres L."/>
            <person name="Arahal R.D."/>
            <person name="Lucena T."/>
        </authorList>
    </citation>
    <scope>NUCLEOTIDE SEQUENCE [LARGE SCALE GENOMIC DNA]</scope>
    <source>
        <strain evidence="3">CECT 7878</strain>
    </source>
</reference>
<proteinExistence type="predicted"/>